<dbReference type="InterPro" id="IPR005000">
    <property type="entry name" value="Aldolase/citrate-lyase_domain"/>
</dbReference>
<dbReference type="PANTHER" id="PTHR32308">
    <property type="entry name" value="LYASE BETA SUBUNIT, PUTATIVE (AFU_ORTHOLOGUE AFUA_4G13030)-RELATED"/>
    <property type="match status" value="1"/>
</dbReference>
<reference evidence="8 9" key="1">
    <citation type="submission" date="2017-09" db="EMBL/GenBank/DDBJ databases">
        <authorList>
            <person name="Ehlers B."/>
            <person name="Leendertz F.H."/>
        </authorList>
    </citation>
    <scope>NUCLEOTIDE SEQUENCE [LARGE SCALE GENOMIC DNA]</scope>
    <source>
        <strain evidence="8 9">DSM 18289</strain>
    </source>
</reference>
<feature type="binding site" evidence="6">
    <location>
        <position position="156"/>
    </location>
    <ligand>
        <name>Mg(2+)</name>
        <dbReference type="ChEBI" id="CHEBI:18420"/>
    </ligand>
</feature>
<evidence type="ECO:0000313" key="9">
    <source>
        <dbReference type="Proteomes" id="UP000219439"/>
    </source>
</evidence>
<evidence type="ECO:0000256" key="4">
    <source>
        <dbReference type="ARBA" id="ARBA00022842"/>
    </source>
</evidence>
<comment type="similarity">
    <text evidence="2">Belongs to the HpcH/HpaI aldolase family.</text>
</comment>
<sequence>MRSYLFVPGDSEKKLAKGLGSEADVLLIDLEDSVALSNKAEARKIAAAFVKTNRDQKDRPLLFVRVNALDTGLTDEDLTEIIPAAPDGIMVPKTLSGQCITRIDAKVTAQEALAGIPEGSIKLMAVATETASSIFTLGTYGGSSSRLSALTWGAEDLSADLGAETNKDDDGNLTSPYKLVRELCLFGSVAAGVQPVDSIYANFRDMDGLRAEATTARRDGYTGKMAIHPAQVSIINDVFTPSDLAISQAKRIIAAFGDAGDIGVIGLDGEMLDRPHLRRAETVLQRAKSAGISVD</sequence>
<protein>
    <submittedName>
        <fullName evidence="8">Citrate lyase subunit beta / citryl-CoA lyase</fullName>
    </submittedName>
</protein>
<dbReference type="Proteomes" id="UP000219439">
    <property type="component" value="Unassembled WGS sequence"/>
</dbReference>
<evidence type="ECO:0000256" key="2">
    <source>
        <dbReference type="ARBA" id="ARBA00005568"/>
    </source>
</evidence>
<dbReference type="Pfam" id="PF03328">
    <property type="entry name" value="HpcH_HpaI"/>
    <property type="match status" value="1"/>
</dbReference>
<dbReference type="AlphaFoldDB" id="A0A285NKQ2"/>
<feature type="binding site" evidence="5">
    <location>
        <position position="129"/>
    </location>
    <ligand>
        <name>substrate</name>
    </ligand>
</feature>
<dbReference type="InterPro" id="IPR015813">
    <property type="entry name" value="Pyrv/PenolPyrv_kinase-like_dom"/>
</dbReference>
<feature type="binding site" evidence="5">
    <location>
        <position position="65"/>
    </location>
    <ligand>
        <name>substrate</name>
    </ligand>
</feature>
<keyword evidence="4 6" id="KW-0460">Magnesium</keyword>
<dbReference type="Gene3D" id="3.20.20.60">
    <property type="entry name" value="Phosphoenolpyruvate-binding domains"/>
    <property type="match status" value="1"/>
</dbReference>
<feature type="domain" description="HpcH/HpaI aldolase/citrate lyase" evidence="7">
    <location>
        <begin position="2"/>
        <end position="229"/>
    </location>
</feature>
<keyword evidence="3 6" id="KW-0479">Metal-binding</keyword>
<evidence type="ECO:0000256" key="6">
    <source>
        <dbReference type="PIRSR" id="PIRSR015582-2"/>
    </source>
</evidence>
<evidence type="ECO:0000256" key="3">
    <source>
        <dbReference type="ARBA" id="ARBA00022723"/>
    </source>
</evidence>
<dbReference type="PIRSF" id="PIRSF015582">
    <property type="entry name" value="Cit_lyase_B"/>
    <property type="match status" value="1"/>
</dbReference>
<accession>A0A285NKQ2</accession>
<keyword evidence="8" id="KW-0456">Lyase</keyword>
<name>A0A285NKQ2_9HYPH</name>
<dbReference type="PANTHER" id="PTHR32308:SF0">
    <property type="entry name" value="HPCH_HPAI ALDOLASE_CITRATE LYASE DOMAIN-CONTAINING PROTEIN"/>
    <property type="match status" value="1"/>
</dbReference>
<dbReference type="InterPro" id="IPR011206">
    <property type="entry name" value="Citrate_lyase_beta/mcl1/mcl2"/>
</dbReference>
<dbReference type="EMBL" id="OBEL01000001">
    <property type="protein sequence ID" value="SNZ08456.1"/>
    <property type="molecule type" value="Genomic_DNA"/>
</dbReference>
<keyword evidence="9" id="KW-1185">Reference proteome</keyword>
<dbReference type="RefSeq" id="WP_097153294.1">
    <property type="nucleotide sequence ID" value="NZ_OBEL01000001.1"/>
</dbReference>
<dbReference type="SUPFAM" id="SSF51621">
    <property type="entry name" value="Phosphoenolpyruvate/pyruvate domain"/>
    <property type="match status" value="1"/>
</dbReference>
<dbReference type="InterPro" id="IPR040442">
    <property type="entry name" value="Pyrv_kinase-like_dom_sf"/>
</dbReference>
<organism evidence="8 9">
    <name type="scientific">Cohaesibacter gelatinilyticus</name>
    <dbReference type="NCBI Taxonomy" id="372072"/>
    <lineage>
        <taxon>Bacteria</taxon>
        <taxon>Pseudomonadati</taxon>
        <taxon>Pseudomonadota</taxon>
        <taxon>Alphaproteobacteria</taxon>
        <taxon>Hyphomicrobiales</taxon>
        <taxon>Cohaesibacteraceae</taxon>
    </lineage>
</organism>
<feature type="binding site" evidence="6">
    <location>
        <position position="129"/>
    </location>
    <ligand>
        <name>Mg(2+)</name>
        <dbReference type="ChEBI" id="CHEBI:18420"/>
    </ligand>
</feature>
<evidence type="ECO:0000256" key="1">
    <source>
        <dbReference type="ARBA" id="ARBA00001946"/>
    </source>
</evidence>
<dbReference type="GO" id="GO:0000287">
    <property type="term" value="F:magnesium ion binding"/>
    <property type="evidence" value="ECO:0007669"/>
    <property type="project" value="TreeGrafter"/>
</dbReference>
<comment type="cofactor">
    <cofactor evidence="1">
        <name>Mg(2+)</name>
        <dbReference type="ChEBI" id="CHEBI:18420"/>
    </cofactor>
</comment>
<dbReference type="GO" id="GO:0016829">
    <property type="term" value="F:lyase activity"/>
    <property type="evidence" value="ECO:0007669"/>
    <property type="project" value="UniProtKB-KW"/>
</dbReference>
<gene>
    <name evidence="8" type="ORF">SAMN06265368_1683</name>
</gene>
<evidence type="ECO:0000259" key="7">
    <source>
        <dbReference type="Pfam" id="PF03328"/>
    </source>
</evidence>
<dbReference type="OrthoDB" id="9800547at2"/>
<evidence type="ECO:0000256" key="5">
    <source>
        <dbReference type="PIRSR" id="PIRSR015582-1"/>
    </source>
</evidence>
<evidence type="ECO:0000313" key="8">
    <source>
        <dbReference type="EMBL" id="SNZ08456.1"/>
    </source>
</evidence>
<dbReference type="GO" id="GO:0006107">
    <property type="term" value="P:oxaloacetate metabolic process"/>
    <property type="evidence" value="ECO:0007669"/>
    <property type="project" value="TreeGrafter"/>
</dbReference>
<proteinExistence type="inferred from homology"/>